<sequence length="441" mass="51036">MEVLPYLQLFGTITAWVLFMIFNSFYNVIRRVYWRYTGVHQQLLASRKPENYNKSAHVKEILFRRTIDTYIKHPEGVFLTVHEGFVNPERVFQDDCSLYAITPTEAIFIQVKNRPDELFLHDFLWIGQFAVADKLISIPLIHFNKLAEDMEDEGAKIIFLHNQARGGGTLVTALFRETGRCVCFNEPPCIMTLCKHLFDDHIWHGATARRMLRNTIRLLCKPYGALEERVVAYVIKPMVLNMIIVEMAQEVFPEAIQFFIYRDPIEVTKSLRRIGNIIKPLKLLIHLPNYTHVVQTILELIGQSATEFRGWECAIHPEFELGYRATCFTVYYYLEALKRGIDIHGVRYEDLVTCEDNSIQKIFQICQFPDSFIEKAKAAMVKDSQANSPISREKVQDALQNPVQLPPGFWDVARAMSEEYGIPGPDAYQDKSFRLSNSLQP</sequence>
<comment type="caution">
    <text evidence="2">The sequence shown here is derived from an EMBL/GenBank/DDBJ whole genome shotgun (WGS) entry which is preliminary data.</text>
</comment>
<gene>
    <name evidence="2" type="ORF">LSH36_2605g00000</name>
</gene>
<dbReference type="EMBL" id="JAODUP010002592">
    <property type="protein sequence ID" value="KAK2138683.1"/>
    <property type="molecule type" value="Genomic_DNA"/>
</dbReference>
<name>A0AAD9MNF0_9ANNE</name>
<feature type="transmembrane region" description="Helical" evidence="1">
    <location>
        <begin position="6"/>
        <end position="26"/>
    </location>
</feature>
<dbReference type="PANTHER" id="PTHR33844:SF1">
    <property type="entry name" value="SULFOTRANSFERASE DOMAIN-CONTAINING PROTEIN"/>
    <property type="match status" value="1"/>
</dbReference>
<proteinExistence type="predicted"/>
<dbReference type="AlphaFoldDB" id="A0AAD9MNF0"/>
<keyword evidence="1" id="KW-1133">Transmembrane helix</keyword>
<organism evidence="2 3">
    <name type="scientific">Paralvinella palmiformis</name>
    <dbReference type="NCBI Taxonomy" id="53620"/>
    <lineage>
        <taxon>Eukaryota</taxon>
        <taxon>Metazoa</taxon>
        <taxon>Spiralia</taxon>
        <taxon>Lophotrochozoa</taxon>
        <taxon>Annelida</taxon>
        <taxon>Polychaeta</taxon>
        <taxon>Sedentaria</taxon>
        <taxon>Canalipalpata</taxon>
        <taxon>Terebellida</taxon>
        <taxon>Terebelliformia</taxon>
        <taxon>Alvinellidae</taxon>
        <taxon>Paralvinella</taxon>
    </lineage>
</organism>
<dbReference type="SUPFAM" id="SSF52540">
    <property type="entry name" value="P-loop containing nucleoside triphosphate hydrolases"/>
    <property type="match status" value="1"/>
</dbReference>
<evidence type="ECO:0008006" key="4">
    <source>
        <dbReference type="Google" id="ProtNLM"/>
    </source>
</evidence>
<evidence type="ECO:0000256" key="1">
    <source>
        <dbReference type="SAM" id="Phobius"/>
    </source>
</evidence>
<keyword evidence="1" id="KW-0472">Membrane</keyword>
<protein>
    <recommendedName>
        <fullName evidence="4">Sulfotransferase domain-containing protein</fullName>
    </recommendedName>
</protein>
<reference evidence="2" key="1">
    <citation type="journal article" date="2023" name="Mol. Biol. Evol.">
        <title>Third-Generation Sequencing Reveals the Adaptive Role of the Epigenome in Three Deep-Sea Polychaetes.</title>
        <authorList>
            <person name="Perez M."/>
            <person name="Aroh O."/>
            <person name="Sun Y."/>
            <person name="Lan Y."/>
            <person name="Juniper S.K."/>
            <person name="Young C.R."/>
            <person name="Angers B."/>
            <person name="Qian P.Y."/>
        </authorList>
    </citation>
    <scope>NUCLEOTIDE SEQUENCE</scope>
    <source>
        <strain evidence="2">P08H-3</strain>
    </source>
</reference>
<accession>A0AAD9MNF0</accession>
<keyword evidence="3" id="KW-1185">Reference proteome</keyword>
<keyword evidence="1" id="KW-0812">Transmembrane</keyword>
<dbReference type="Proteomes" id="UP001208570">
    <property type="component" value="Unassembled WGS sequence"/>
</dbReference>
<dbReference type="Gene3D" id="3.40.50.300">
    <property type="entry name" value="P-loop containing nucleotide triphosphate hydrolases"/>
    <property type="match status" value="1"/>
</dbReference>
<dbReference type="PANTHER" id="PTHR33844">
    <property type="entry name" value="SULFOTRANSFER_1 DOMAIN-CONTAINING PROTEIN"/>
    <property type="match status" value="1"/>
</dbReference>
<evidence type="ECO:0000313" key="3">
    <source>
        <dbReference type="Proteomes" id="UP001208570"/>
    </source>
</evidence>
<dbReference type="InterPro" id="IPR027417">
    <property type="entry name" value="P-loop_NTPase"/>
</dbReference>
<evidence type="ECO:0000313" key="2">
    <source>
        <dbReference type="EMBL" id="KAK2138683.1"/>
    </source>
</evidence>